<dbReference type="Pfam" id="PF01568">
    <property type="entry name" value="Molydop_binding"/>
    <property type="match status" value="1"/>
</dbReference>
<dbReference type="GeneID" id="4600623"/>
<dbReference type="NCBIfam" id="TIGR01591">
    <property type="entry name" value="Fdh-alpha"/>
    <property type="match status" value="1"/>
</dbReference>
<evidence type="ECO:0000256" key="1">
    <source>
        <dbReference type="ARBA" id="ARBA00022485"/>
    </source>
</evidence>
<protein>
    <submittedName>
        <fullName evidence="7">Formate dehydrogenase, alpha subunit</fullName>
    </submittedName>
</protein>
<feature type="domain" description="4Fe-4S Mo/W bis-MGD-type" evidence="6">
    <location>
        <begin position="2"/>
        <end position="59"/>
    </location>
</feature>
<dbReference type="GO" id="GO:0015942">
    <property type="term" value="P:formate metabolic process"/>
    <property type="evidence" value="ECO:0007669"/>
    <property type="project" value="InterPro"/>
</dbReference>
<dbReference type="SUPFAM" id="SSF53706">
    <property type="entry name" value="Formate dehydrogenase/DMSO reductase, domains 1-3"/>
    <property type="match status" value="1"/>
</dbReference>
<keyword evidence="8" id="KW-1185">Reference proteome</keyword>
<sequence>MGRKVKVICPYCGVGCGFYISVDDYGNPVGIEHMPEHPVNRGKLCPKGRSALDVLRAPDRLTKPLKRTESGEFKEISWSDAIREVAENLNNVRKEYGPQAVGFLASARVFNEENYAMQKLARVFGTNNIDHCARLCHAPSLAGLSATVGAGAMTAPFEDIAASNFILIWGYNPAETHPILMGQYILKAKEKGAKIAVVDTRCTRTAWHADYFIPIKPGTDLAVIYAMINVIIQEKLYDEKFVKERVERFDDLARFVSKYTPEYAESVSGAPAHLIRQVAREFAKAGKASICWCMGITQHTKGTNNVIGLATLAAICGYYGKEGCAVAPVRGQNNVQGACDMGALPVFLPGYARVIDAEKRKKVASAWGLDDLPAEPGYTVIEMSYAAEQGKLKAMYIMGENPLISDANANHVRKALEHLDFLVVQDIFLTETAQLADIVLPSACWAEKEGSFTNTERRVQWSFKAVEPPGEAKPDWVIITEIAKALGLERFFPYTRVEDITAEINKVVPQYAGITAERLKNSIGGILWPCPSPDHPGTARLHVEKFATPSGKFNTQTPEYTDPAEKPDEQYPLILTTFRYVGQYHTATMTHRSVHLRKRWPEPVAEIHPETARKYGVRDGGLIKIITRRGEYTCRVKVTNLIAKDVVAVPWHFGANVLTNDALDPVAKIPETKVCACKVVPVEER</sequence>
<dbReference type="InterPro" id="IPR006655">
    <property type="entry name" value="Mopterin_OxRdtase_prok_CS"/>
</dbReference>
<gene>
    <name evidence="7" type="ordered locus">Tpen_0190</name>
</gene>
<dbReference type="InterPro" id="IPR006963">
    <property type="entry name" value="Mopterin_OxRdtase_4Fe-4S_dom"/>
</dbReference>
<dbReference type="InterPro" id="IPR009010">
    <property type="entry name" value="Asp_de-COase-like_dom_sf"/>
</dbReference>
<dbReference type="GO" id="GO:0003954">
    <property type="term" value="F:NADH dehydrogenase activity"/>
    <property type="evidence" value="ECO:0007669"/>
    <property type="project" value="TreeGrafter"/>
</dbReference>
<keyword evidence="1" id="KW-0004">4Fe-4S</keyword>
<dbReference type="AlphaFoldDB" id="A1RWM0"/>
<dbReference type="InterPro" id="IPR006478">
    <property type="entry name" value="Formate_DH_asu"/>
</dbReference>
<dbReference type="Gene3D" id="2.20.25.90">
    <property type="entry name" value="ADC-like domains"/>
    <property type="match status" value="1"/>
</dbReference>
<dbReference type="GO" id="GO:0008863">
    <property type="term" value="F:formate dehydrogenase (NAD+) activity"/>
    <property type="evidence" value="ECO:0007669"/>
    <property type="project" value="InterPro"/>
</dbReference>
<dbReference type="InterPro" id="IPR006656">
    <property type="entry name" value="Mopterin_OxRdtase"/>
</dbReference>
<evidence type="ECO:0000256" key="3">
    <source>
        <dbReference type="ARBA" id="ARBA00023002"/>
    </source>
</evidence>
<keyword evidence="2" id="KW-0479">Metal-binding</keyword>
<evidence type="ECO:0000313" key="7">
    <source>
        <dbReference type="EMBL" id="ABL77600.1"/>
    </source>
</evidence>
<dbReference type="SUPFAM" id="SSF50692">
    <property type="entry name" value="ADC-like"/>
    <property type="match status" value="1"/>
</dbReference>
<dbReference type="Gene3D" id="3.40.228.10">
    <property type="entry name" value="Dimethylsulfoxide Reductase, domain 2"/>
    <property type="match status" value="1"/>
</dbReference>
<dbReference type="SMART" id="SM00926">
    <property type="entry name" value="Molybdop_Fe4S4"/>
    <property type="match status" value="1"/>
</dbReference>
<dbReference type="CDD" id="cd00508">
    <property type="entry name" value="MopB_CT_Fdh-Nap-like"/>
    <property type="match status" value="1"/>
</dbReference>
<dbReference type="PROSITE" id="PS00490">
    <property type="entry name" value="MOLYBDOPTERIN_PROK_2"/>
    <property type="match status" value="1"/>
</dbReference>
<reference evidence="8" key="1">
    <citation type="journal article" date="2008" name="J. Bacteriol.">
        <title>Genome sequence of Thermofilum pendens reveals an exceptional loss of biosynthetic pathways without genome reduction.</title>
        <authorList>
            <person name="Anderson I."/>
            <person name="Rodriguez J."/>
            <person name="Susanti D."/>
            <person name="Porat I."/>
            <person name="Reich C."/>
            <person name="Ulrich L.E."/>
            <person name="Elkins J.G."/>
            <person name="Mavromatis K."/>
            <person name="Lykidis A."/>
            <person name="Kim E."/>
            <person name="Thompson L.S."/>
            <person name="Nolan M."/>
            <person name="Land M."/>
            <person name="Copeland A."/>
            <person name="Lapidus A."/>
            <person name="Lucas S."/>
            <person name="Detter C."/>
            <person name="Zhulin I.B."/>
            <person name="Olsen G.J."/>
            <person name="Whitman W."/>
            <person name="Mukhopadhyay B."/>
            <person name="Bristow J."/>
            <person name="Kyrpides N."/>
        </authorList>
    </citation>
    <scope>NUCLEOTIDE SEQUENCE [LARGE SCALE GENOMIC DNA]</scope>
    <source>
        <strain evidence="8">DSM 2475 / Hrk 5</strain>
    </source>
</reference>
<dbReference type="GO" id="GO:0043546">
    <property type="term" value="F:molybdopterin cofactor binding"/>
    <property type="evidence" value="ECO:0007669"/>
    <property type="project" value="InterPro"/>
</dbReference>
<proteinExistence type="predicted"/>
<evidence type="ECO:0000256" key="4">
    <source>
        <dbReference type="ARBA" id="ARBA00023004"/>
    </source>
</evidence>
<dbReference type="RefSeq" id="WP_011751865.1">
    <property type="nucleotide sequence ID" value="NC_008698.1"/>
</dbReference>
<accession>A1RWM0</accession>
<dbReference type="GO" id="GO:0016020">
    <property type="term" value="C:membrane"/>
    <property type="evidence" value="ECO:0007669"/>
    <property type="project" value="TreeGrafter"/>
</dbReference>
<dbReference type="Gene3D" id="2.40.40.20">
    <property type="match status" value="1"/>
</dbReference>
<keyword evidence="5" id="KW-0411">Iron-sulfur</keyword>
<dbReference type="HOGENOM" id="CLU_000422_4_0_2"/>
<dbReference type="Pfam" id="PF00384">
    <property type="entry name" value="Molybdopterin"/>
    <property type="match status" value="1"/>
</dbReference>
<keyword evidence="4" id="KW-0408">Iron</keyword>
<dbReference type="EMBL" id="CP000505">
    <property type="protein sequence ID" value="ABL77600.1"/>
    <property type="molecule type" value="Genomic_DNA"/>
</dbReference>
<dbReference type="Pfam" id="PF04879">
    <property type="entry name" value="Molybdop_Fe4S4"/>
    <property type="match status" value="1"/>
</dbReference>
<keyword evidence="3" id="KW-0560">Oxidoreductase</keyword>
<dbReference type="eggNOG" id="arCOG01491">
    <property type="taxonomic scope" value="Archaea"/>
</dbReference>
<evidence type="ECO:0000313" key="8">
    <source>
        <dbReference type="Proteomes" id="UP000000641"/>
    </source>
</evidence>
<dbReference type="STRING" id="368408.Tpen_0190"/>
<dbReference type="GO" id="GO:0051539">
    <property type="term" value="F:4 iron, 4 sulfur cluster binding"/>
    <property type="evidence" value="ECO:0007669"/>
    <property type="project" value="UniProtKB-KW"/>
</dbReference>
<evidence type="ECO:0000256" key="2">
    <source>
        <dbReference type="ARBA" id="ARBA00022723"/>
    </source>
</evidence>
<dbReference type="PANTHER" id="PTHR43105">
    <property type="entry name" value="RESPIRATORY NITRATE REDUCTASE"/>
    <property type="match status" value="1"/>
</dbReference>
<dbReference type="KEGG" id="tpe:Tpen_0190"/>
<dbReference type="EnsemblBacteria" id="ABL77600">
    <property type="protein sequence ID" value="ABL77600"/>
    <property type="gene ID" value="Tpen_0190"/>
</dbReference>
<dbReference type="InterPro" id="IPR041924">
    <property type="entry name" value="Formate_Dh-H_N"/>
</dbReference>
<dbReference type="Gene3D" id="3.40.50.740">
    <property type="match status" value="1"/>
</dbReference>
<dbReference type="GO" id="GO:0022904">
    <property type="term" value="P:respiratory electron transport chain"/>
    <property type="evidence" value="ECO:0007669"/>
    <property type="project" value="TreeGrafter"/>
</dbReference>
<organism evidence="7 8">
    <name type="scientific">Thermofilum pendens (strain DSM 2475 / Hrk 5)</name>
    <dbReference type="NCBI Taxonomy" id="368408"/>
    <lineage>
        <taxon>Archaea</taxon>
        <taxon>Thermoproteota</taxon>
        <taxon>Thermoprotei</taxon>
        <taxon>Thermofilales</taxon>
        <taxon>Thermofilaceae</taxon>
        <taxon>Thermofilum</taxon>
    </lineage>
</organism>
<dbReference type="GO" id="GO:0046872">
    <property type="term" value="F:metal ion binding"/>
    <property type="evidence" value="ECO:0007669"/>
    <property type="project" value="UniProtKB-KW"/>
</dbReference>
<dbReference type="OrthoDB" id="23466at2157"/>
<dbReference type="InterPro" id="IPR050123">
    <property type="entry name" value="Prok_molybdopt-oxidoreductase"/>
</dbReference>
<dbReference type="CDD" id="cd02753">
    <property type="entry name" value="MopB_Formate-Dh-H"/>
    <property type="match status" value="1"/>
</dbReference>
<name>A1RWM0_THEPD</name>
<dbReference type="Proteomes" id="UP000000641">
    <property type="component" value="Chromosome"/>
</dbReference>
<evidence type="ECO:0000259" key="6">
    <source>
        <dbReference type="PROSITE" id="PS51669"/>
    </source>
</evidence>
<dbReference type="PANTHER" id="PTHR43105:SF14">
    <property type="entry name" value="FORMATE DEHYDROGENASE H"/>
    <property type="match status" value="1"/>
</dbReference>
<dbReference type="PROSITE" id="PS51669">
    <property type="entry name" value="4FE4S_MOW_BIS_MGD"/>
    <property type="match status" value="1"/>
</dbReference>
<dbReference type="InterPro" id="IPR006657">
    <property type="entry name" value="MoPterin_dinucl-bd_dom"/>
</dbReference>
<evidence type="ECO:0000256" key="5">
    <source>
        <dbReference type="ARBA" id="ARBA00023014"/>
    </source>
</evidence>